<evidence type="ECO:0000256" key="4">
    <source>
        <dbReference type="ARBA" id="ARBA00022777"/>
    </source>
</evidence>
<dbReference type="InterPro" id="IPR018485">
    <property type="entry name" value="FGGY_C"/>
</dbReference>
<dbReference type="PANTHER" id="PTHR10196">
    <property type="entry name" value="SUGAR KINASE"/>
    <property type="match status" value="1"/>
</dbReference>
<dbReference type="eggNOG" id="COG1070">
    <property type="taxonomic scope" value="Bacteria"/>
</dbReference>
<evidence type="ECO:0000256" key="7">
    <source>
        <dbReference type="ARBA" id="ARBA00023308"/>
    </source>
</evidence>
<dbReference type="GO" id="GO:0004370">
    <property type="term" value="F:glycerol kinase activity"/>
    <property type="evidence" value="ECO:0007669"/>
    <property type="project" value="TreeGrafter"/>
</dbReference>
<dbReference type="EMBL" id="JDYK01000003">
    <property type="protein sequence ID" value="EWS82104.1"/>
    <property type="molecule type" value="Genomic_DNA"/>
</dbReference>
<feature type="domain" description="Carbohydrate kinase FGGY C-terminal" evidence="9">
    <location>
        <begin position="336"/>
        <end position="530"/>
    </location>
</feature>
<evidence type="ECO:0000256" key="2">
    <source>
        <dbReference type="ARBA" id="ARBA00022679"/>
    </source>
</evidence>
<keyword evidence="6" id="KW-1015">Disulfide bond</keyword>
<comment type="caution">
    <text evidence="10">The sequence shown here is derived from an EMBL/GenBank/DDBJ whole genome shotgun (WGS) entry which is preliminary data.</text>
</comment>
<keyword evidence="4 10" id="KW-0418">Kinase</keyword>
<dbReference type="HOGENOM" id="CLU_039395_0_1_11"/>
<dbReference type="GO" id="GO:0019301">
    <property type="term" value="P:rhamnose catabolic process"/>
    <property type="evidence" value="ECO:0007669"/>
    <property type="project" value="InterPro"/>
</dbReference>
<organism evidence="10 11">
    <name type="scientific">Brachybacterium phenoliresistens</name>
    <dbReference type="NCBI Taxonomy" id="396014"/>
    <lineage>
        <taxon>Bacteria</taxon>
        <taxon>Bacillati</taxon>
        <taxon>Actinomycetota</taxon>
        <taxon>Actinomycetes</taxon>
        <taxon>Micrococcales</taxon>
        <taxon>Dermabacteraceae</taxon>
        <taxon>Brachybacterium</taxon>
    </lineage>
</organism>
<name>Z9JVA0_9MICO</name>
<dbReference type="PATRIC" id="fig|396014.3.peg.645"/>
<dbReference type="GO" id="GO:0005829">
    <property type="term" value="C:cytosol"/>
    <property type="evidence" value="ECO:0007669"/>
    <property type="project" value="TreeGrafter"/>
</dbReference>
<gene>
    <name evidence="10" type="ORF">BF93_10670</name>
</gene>
<keyword evidence="11" id="KW-1185">Reference proteome</keyword>
<dbReference type="GO" id="GO:0008993">
    <property type="term" value="F:rhamnulokinase activity"/>
    <property type="evidence" value="ECO:0007669"/>
    <property type="project" value="InterPro"/>
</dbReference>
<evidence type="ECO:0000259" key="8">
    <source>
        <dbReference type="Pfam" id="PF00370"/>
    </source>
</evidence>
<dbReference type="Pfam" id="PF02782">
    <property type="entry name" value="FGGY_C"/>
    <property type="match status" value="1"/>
</dbReference>
<comment type="similarity">
    <text evidence="1">Belongs to the FGGY kinase family.</text>
</comment>
<dbReference type="Pfam" id="PF00370">
    <property type="entry name" value="FGGY_N"/>
    <property type="match status" value="1"/>
</dbReference>
<evidence type="ECO:0000256" key="6">
    <source>
        <dbReference type="ARBA" id="ARBA00023157"/>
    </source>
</evidence>
<dbReference type="SUPFAM" id="SSF53067">
    <property type="entry name" value="Actin-like ATPase domain"/>
    <property type="match status" value="2"/>
</dbReference>
<dbReference type="GO" id="GO:0005524">
    <property type="term" value="F:ATP binding"/>
    <property type="evidence" value="ECO:0007669"/>
    <property type="project" value="UniProtKB-KW"/>
</dbReference>
<evidence type="ECO:0000256" key="1">
    <source>
        <dbReference type="ARBA" id="ARBA00009156"/>
    </source>
</evidence>
<dbReference type="RefSeq" id="WP_084148223.1">
    <property type="nucleotide sequence ID" value="NZ_KK069989.1"/>
</dbReference>
<dbReference type="STRING" id="396014.BF93_10670"/>
<protein>
    <submittedName>
        <fullName evidence="10">Carbohydrate kinase</fullName>
    </submittedName>
</protein>
<dbReference type="InterPro" id="IPR018484">
    <property type="entry name" value="FGGY_N"/>
</dbReference>
<dbReference type="InterPro" id="IPR013449">
    <property type="entry name" value="Rhamnulokinase"/>
</dbReference>
<dbReference type="PANTHER" id="PTHR10196:SF93">
    <property type="entry name" value="L-RHAMNULOKINASE"/>
    <property type="match status" value="1"/>
</dbReference>
<evidence type="ECO:0000256" key="3">
    <source>
        <dbReference type="ARBA" id="ARBA00022741"/>
    </source>
</evidence>
<dbReference type="Gene3D" id="3.30.420.40">
    <property type="match status" value="2"/>
</dbReference>
<reference evidence="10 11" key="1">
    <citation type="submission" date="2014-02" db="EMBL/GenBank/DDBJ databases">
        <title>Genome sequence of Brachybacterium phenoliresistens strain W13A50.</title>
        <authorList>
            <person name="Wang X."/>
        </authorList>
    </citation>
    <scope>NUCLEOTIDE SEQUENCE [LARGE SCALE GENOMIC DNA]</scope>
    <source>
        <strain evidence="10 11">W13A50</strain>
    </source>
</reference>
<keyword evidence="3" id="KW-0547">Nucleotide-binding</keyword>
<keyword evidence="2" id="KW-0808">Transferase</keyword>
<proteinExistence type="inferred from homology"/>
<evidence type="ECO:0000259" key="9">
    <source>
        <dbReference type="Pfam" id="PF02782"/>
    </source>
</evidence>
<dbReference type="OrthoDB" id="9761504at2"/>
<sequence>MSGADAAGPAAASAAAPASTEAAASAAAVASAEAAPSAAADGAAADPSLAVAAVDLGATSGRVMLGLVRPGETARLELHEARRFPNVLAERDGHLSWDIDALWEQIREGLRAAGALARERGLEGISSIGIDSWAVDYALVGPDGARRGEVIAYRDSRTDGVADQVARIVSRERQFALTGIAQQPFNTLYQLAADDRLGRLPEGSQLLMVPDLVAFLLTGQRRTEITNASSTGMLEAASPAWATELLAAAAGGRDAADAAGAGGTAGADGPAGAAGSAGLDAGLLAPLVEPGERVGTVLPELATELGIGEVPVIAAASHDTASAVLAVPAAADGPVAYISSGTWSLIGLELSAPITTEAAREAGFTNERGVDGTFRFLKNVAGMWLVSESIRQWEEDGASVELDGLLAAAAAVPGGRFRIDPTDPQFLAPGRMADRVTAAAEVIGGEDEFPRSPAQLVRCILESLAETYRTELHTACRLARQPLPERLHVVGGGSRNALLNQLTADALGIEVVAGPMEATALGNVAVQARALGAIGSAPGAMREAVRASVDLEVFTPSA</sequence>
<dbReference type="CDD" id="cd07771">
    <property type="entry name" value="ASKHA_NBD_FGGY_RhaB-like"/>
    <property type="match status" value="1"/>
</dbReference>
<feature type="domain" description="Carbohydrate kinase FGGY N-terminal" evidence="8">
    <location>
        <begin position="52"/>
        <end position="249"/>
    </location>
</feature>
<keyword evidence="7" id="KW-0684">Rhamnose metabolism</keyword>
<keyword evidence="5" id="KW-0067">ATP-binding</keyword>
<evidence type="ECO:0000256" key="5">
    <source>
        <dbReference type="ARBA" id="ARBA00022840"/>
    </source>
</evidence>
<dbReference type="AlphaFoldDB" id="Z9JVA0"/>
<evidence type="ECO:0000313" key="10">
    <source>
        <dbReference type="EMBL" id="EWS82104.1"/>
    </source>
</evidence>
<dbReference type="GO" id="GO:0006071">
    <property type="term" value="P:glycerol metabolic process"/>
    <property type="evidence" value="ECO:0007669"/>
    <property type="project" value="TreeGrafter"/>
</dbReference>
<dbReference type="Proteomes" id="UP000023067">
    <property type="component" value="Unassembled WGS sequence"/>
</dbReference>
<evidence type="ECO:0000313" key="11">
    <source>
        <dbReference type="Proteomes" id="UP000023067"/>
    </source>
</evidence>
<accession>Z9JVA0</accession>
<dbReference type="InterPro" id="IPR043129">
    <property type="entry name" value="ATPase_NBD"/>
</dbReference>